<feature type="compositionally biased region" description="Basic residues" evidence="1">
    <location>
        <begin position="152"/>
        <end position="165"/>
    </location>
</feature>
<feature type="compositionally biased region" description="Basic and acidic residues" evidence="1">
    <location>
        <begin position="563"/>
        <end position="588"/>
    </location>
</feature>
<feature type="region of interest" description="Disordered" evidence="1">
    <location>
        <begin position="352"/>
        <end position="376"/>
    </location>
</feature>
<feature type="region of interest" description="Disordered" evidence="1">
    <location>
        <begin position="89"/>
        <end position="171"/>
    </location>
</feature>
<feature type="region of interest" description="Disordered" evidence="1">
    <location>
        <begin position="546"/>
        <end position="595"/>
    </location>
</feature>
<sequence length="595" mass="64027">MRSPPVLVQEVETPASTPSLSEGLETPAPLTPSLQEETTLALPISQVPTSEGVLEQQATPPAKPGHPADQVPLKQKACDRLLGRTKTALAPLSNTLVEPGLSSTNPPPAQQGYSESLASRAKALHKKAHDMMESRREAARDVGDPEGAQAGQKKKKKKTKQRKSFAPREFEFGEEDAFARSGGEAIYTSAGQVGHVEPLTRQDHLSEQPLGIAVSAANGTVPAANLSIAKSAPESSAKPEGDLTLYPHEVPTPAPQNIDALSIRPADQVDKSLFNTLPSLMGQSGKPDPAMEAIFGIADTDVAKCPYLHPEMLLPSSEKPHKALSRRYEGRDKAQRLNDPLDDVYMGAGHETVKWEKPKKRDKRAGNYSRGGNMKEAKHWQKGLDNLELGAPAGGMSMGLAMYPEMEEKRSQDEMLSKSICPGTTQVLSDALGPALTSAAPLPNSQHVSIVCEEPMPKAQIPYTPLTLTDTVVELVMGSLDPKVKPLIPENEPCLVPKGKKPIHEEKVVALDYKEMKPDKVHDGKGLVPASNPVLSCEESLLLGDQFSPKSSFSKTLSSKLPSPEREPTKALCDREPSPDSKPTKALDDQEPSPD</sequence>
<comment type="caution">
    <text evidence="2">The sequence shown here is derived from an EMBL/GenBank/DDBJ whole genome shotgun (WGS) entry which is preliminary data.</text>
</comment>
<evidence type="ECO:0000313" key="2">
    <source>
        <dbReference type="EMBL" id="KAG8537879.1"/>
    </source>
</evidence>
<accession>A0AAV6YK77</accession>
<evidence type="ECO:0000313" key="3">
    <source>
        <dbReference type="Proteomes" id="UP000824782"/>
    </source>
</evidence>
<reference evidence="2" key="1">
    <citation type="thesis" date="2020" institute="ProQuest LLC" country="789 East Eisenhower Parkway, Ann Arbor, MI, USA">
        <title>Comparative Genomics and Chromosome Evolution.</title>
        <authorList>
            <person name="Mudd A.B."/>
        </authorList>
    </citation>
    <scope>NUCLEOTIDE SEQUENCE</scope>
    <source>
        <strain evidence="2">237g6f4</strain>
        <tissue evidence="2">Blood</tissue>
    </source>
</reference>
<feature type="non-terminal residue" evidence="2">
    <location>
        <position position="595"/>
    </location>
</feature>
<evidence type="ECO:0000256" key="1">
    <source>
        <dbReference type="SAM" id="MobiDB-lite"/>
    </source>
</evidence>
<dbReference type="AlphaFoldDB" id="A0AAV6YK77"/>
<feature type="compositionally biased region" description="Polar residues" evidence="1">
    <location>
        <begin position="92"/>
        <end position="104"/>
    </location>
</feature>
<keyword evidence="3" id="KW-1185">Reference proteome</keyword>
<name>A0AAV6YK77_ENGPU</name>
<evidence type="ECO:0008006" key="4">
    <source>
        <dbReference type="Google" id="ProtNLM"/>
    </source>
</evidence>
<feature type="region of interest" description="Disordered" evidence="1">
    <location>
        <begin position="1"/>
        <end position="30"/>
    </location>
</feature>
<proteinExistence type="predicted"/>
<feature type="region of interest" description="Disordered" evidence="1">
    <location>
        <begin position="45"/>
        <end position="72"/>
    </location>
</feature>
<feature type="compositionally biased region" description="Basic and acidic residues" evidence="1">
    <location>
        <begin position="129"/>
        <end position="143"/>
    </location>
</feature>
<organism evidence="2 3">
    <name type="scientific">Engystomops pustulosus</name>
    <name type="common">Tungara frog</name>
    <name type="synonym">Physalaemus pustulosus</name>
    <dbReference type="NCBI Taxonomy" id="76066"/>
    <lineage>
        <taxon>Eukaryota</taxon>
        <taxon>Metazoa</taxon>
        <taxon>Chordata</taxon>
        <taxon>Craniata</taxon>
        <taxon>Vertebrata</taxon>
        <taxon>Euteleostomi</taxon>
        <taxon>Amphibia</taxon>
        <taxon>Batrachia</taxon>
        <taxon>Anura</taxon>
        <taxon>Neobatrachia</taxon>
        <taxon>Hyloidea</taxon>
        <taxon>Leptodactylidae</taxon>
        <taxon>Leiuperinae</taxon>
        <taxon>Engystomops</taxon>
    </lineage>
</organism>
<protein>
    <recommendedName>
        <fullName evidence="4">Microtubule-associated protein 4</fullName>
    </recommendedName>
</protein>
<gene>
    <name evidence="2" type="ORF">GDO81_023649</name>
</gene>
<feature type="compositionally biased region" description="Low complexity" evidence="1">
    <location>
        <begin position="547"/>
        <end position="562"/>
    </location>
</feature>
<dbReference type="EMBL" id="WNYA01025795">
    <property type="protein sequence ID" value="KAG8537879.1"/>
    <property type="molecule type" value="Genomic_DNA"/>
</dbReference>
<dbReference type="Proteomes" id="UP000824782">
    <property type="component" value="Unassembled WGS sequence"/>
</dbReference>